<protein>
    <submittedName>
        <fullName evidence="9">GtrA family protein</fullName>
    </submittedName>
</protein>
<evidence type="ECO:0000256" key="3">
    <source>
        <dbReference type="ARBA" id="ARBA00022692"/>
    </source>
</evidence>
<feature type="transmembrane region" description="Helical" evidence="7">
    <location>
        <begin position="87"/>
        <end position="108"/>
    </location>
</feature>
<dbReference type="PANTHER" id="PTHR38459:SF1">
    <property type="entry name" value="PROPHAGE BACTOPRENOL-LINKED GLUCOSE TRANSLOCASE HOMOLOG"/>
    <property type="match status" value="1"/>
</dbReference>
<dbReference type="PANTHER" id="PTHR38459">
    <property type="entry name" value="PROPHAGE BACTOPRENOL-LINKED GLUCOSE TRANSLOCASE HOMOLOG"/>
    <property type="match status" value="1"/>
</dbReference>
<dbReference type="GO" id="GO:0000271">
    <property type="term" value="P:polysaccharide biosynthetic process"/>
    <property type="evidence" value="ECO:0007669"/>
    <property type="project" value="InterPro"/>
</dbReference>
<feature type="region of interest" description="Disordered" evidence="6">
    <location>
        <begin position="22"/>
        <end position="52"/>
    </location>
</feature>
<dbReference type="GO" id="GO:0005886">
    <property type="term" value="C:plasma membrane"/>
    <property type="evidence" value="ECO:0007669"/>
    <property type="project" value="TreeGrafter"/>
</dbReference>
<dbReference type="InterPro" id="IPR051401">
    <property type="entry name" value="GtrA_CellWall_Glycosyl"/>
</dbReference>
<keyword evidence="10" id="KW-1185">Reference proteome</keyword>
<feature type="transmembrane region" description="Helical" evidence="7">
    <location>
        <begin position="150"/>
        <end position="170"/>
    </location>
</feature>
<reference evidence="9 10" key="1">
    <citation type="submission" date="2019-03" db="EMBL/GenBank/DDBJ databases">
        <title>Draft genome sequences of novel Actinobacteria.</title>
        <authorList>
            <person name="Sahin N."/>
            <person name="Ay H."/>
            <person name="Saygin H."/>
        </authorList>
    </citation>
    <scope>NUCLEOTIDE SEQUENCE [LARGE SCALE GENOMIC DNA]</scope>
    <source>
        <strain evidence="9 10">16K404</strain>
    </source>
</reference>
<evidence type="ECO:0000313" key="9">
    <source>
        <dbReference type="EMBL" id="TDC91946.1"/>
    </source>
</evidence>
<evidence type="ECO:0000256" key="6">
    <source>
        <dbReference type="SAM" id="MobiDB-lite"/>
    </source>
</evidence>
<comment type="similarity">
    <text evidence="2">Belongs to the GtrA family.</text>
</comment>
<sequence length="196" mass="21567">MEESTALLHQGVRWFGDASRAGRLGQRPEDDRAPAPLRRPAGRRPRHGQRRAAVRGLNEPGRFARFVGVGAVNTVVHYSVYLATWPLVGYLVAHVLATIAAMSVSYVLNCRYTFRVRPRLRTFLLYPVSNCVNLGLSAAAMWLLVEVVGIHPLLATVLGGLVATPATYLVSRLVLTSRNRSLRPGPDESLRMGRTS</sequence>
<dbReference type="Pfam" id="PF04138">
    <property type="entry name" value="GtrA_DPMS_TM"/>
    <property type="match status" value="1"/>
</dbReference>
<keyword evidence="5 7" id="KW-0472">Membrane</keyword>
<evidence type="ECO:0000256" key="5">
    <source>
        <dbReference type="ARBA" id="ARBA00023136"/>
    </source>
</evidence>
<evidence type="ECO:0000259" key="8">
    <source>
        <dbReference type="Pfam" id="PF04138"/>
    </source>
</evidence>
<keyword evidence="4 7" id="KW-1133">Transmembrane helix</keyword>
<dbReference type="AlphaFoldDB" id="A0A4R4UNR4"/>
<dbReference type="EMBL" id="SMKV01000016">
    <property type="protein sequence ID" value="TDC91946.1"/>
    <property type="molecule type" value="Genomic_DNA"/>
</dbReference>
<feature type="transmembrane region" description="Helical" evidence="7">
    <location>
        <begin position="120"/>
        <end position="144"/>
    </location>
</feature>
<comment type="subcellular location">
    <subcellularLocation>
        <location evidence="1">Membrane</location>
        <topology evidence="1">Multi-pass membrane protein</topology>
    </subcellularLocation>
</comment>
<dbReference type="InterPro" id="IPR007267">
    <property type="entry name" value="GtrA_DPMS_TM"/>
</dbReference>
<evidence type="ECO:0000313" key="10">
    <source>
        <dbReference type="Proteomes" id="UP000294744"/>
    </source>
</evidence>
<accession>A0A4R4UNR4</accession>
<evidence type="ECO:0000256" key="2">
    <source>
        <dbReference type="ARBA" id="ARBA00009399"/>
    </source>
</evidence>
<keyword evidence="3 7" id="KW-0812">Transmembrane</keyword>
<dbReference type="OrthoDB" id="2666802at2"/>
<feature type="domain" description="GtrA/DPMS transmembrane" evidence="8">
    <location>
        <begin position="65"/>
        <end position="174"/>
    </location>
</feature>
<dbReference type="Proteomes" id="UP000294744">
    <property type="component" value="Unassembled WGS sequence"/>
</dbReference>
<proteinExistence type="inferred from homology"/>
<evidence type="ECO:0000256" key="7">
    <source>
        <dbReference type="SAM" id="Phobius"/>
    </source>
</evidence>
<feature type="transmembrane region" description="Helical" evidence="7">
    <location>
        <begin position="63"/>
        <end position="81"/>
    </location>
</feature>
<evidence type="ECO:0000256" key="4">
    <source>
        <dbReference type="ARBA" id="ARBA00022989"/>
    </source>
</evidence>
<name>A0A4R4UNR4_9PSEU</name>
<comment type="caution">
    <text evidence="9">The sequence shown here is derived from an EMBL/GenBank/DDBJ whole genome shotgun (WGS) entry which is preliminary data.</text>
</comment>
<feature type="compositionally biased region" description="Basic residues" evidence="6">
    <location>
        <begin position="40"/>
        <end position="52"/>
    </location>
</feature>
<organism evidence="9 10">
    <name type="scientific">Saccharopolyspora aridisoli</name>
    <dbReference type="NCBI Taxonomy" id="2530385"/>
    <lineage>
        <taxon>Bacteria</taxon>
        <taxon>Bacillati</taxon>
        <taxon>Actinomycetota</taxon>
        <taxon>Actinomycetes</taxon>
        <taxon>Pseudonocardiales</taxon>
        <taxon>Pseudonocardiaceae</taxon>
        <taxon>Saccharopolyspora</taxon>
    </lineage>
</organism>
<gene>
    <name evidence="9" type="ORF">E1161_15325</name>
</gene>
<evidence type="ECO:0000256" key="1">
    <source>
        <dbReference type="ARBA" id="ARBA00004141"/>
    </source>
</evidence>